<dbReference type="PANTHER" id="PTHR43104">
    <property type="entry name" value="L-2-HYDROXYGLUTARATE DEHYDROGENASE, MITOCHONDRIAL"/>
    <property type="match status" value="1"/>
</dbReference>
<protein>
    <submittedName>
        <fullName evidence="7">Hydroxyglutarate oxidase</fullName>
    </submittedName>
</protein>
<gene>
    <name evidence="7" type="ORF">GCM10007368_26680</name>
</gene>
<dbReference type="Pfam" id="PF01266">
    <property type="entry name" value="DAO"/>
    <property type="match status" value="1"/>
</dbReference>
<keyword evidence="3" id="KW-0274">FAD</keyword>
<keyword evidence="4" id="KW-0560">Oxidoreductase</keyword>
<dbReference type="PANTHER" id="PTHR43104:SF2">
    <property type="entry name" value="L-2-HYDROXYGLUTARATE DEHYDROGENASE, MITOCHONDRIAL"/>
    <property type="match status" value="1"/>
</dbReference>
<reference evidence="8" key="1">
    <citation type="journal article" date="2019" name="Int. J. Syst. Evol. Microbiol.">
        <title>The Global Catalogue of Microorganisms (GCM) 10K type strain sequencing project: providing services to taxonomists for standard genome sequencing and annotation.</title>
        <authorList>
            <consortium name="The Broad Institute Genomics Platform"/>
            <consortium name="The Broad Institute Genome Sequencing Center for Infectious Disease"/>
            <person name="Wu L."/>
            <person name="Ma J."/>
        </authorList>
    </citation>
    <scope>NUCLEOTIDE SEQUENCE [LARGE SCALE GENOMIC DNA]</scope>
    <source>
        <strain evidence="8">CCM 8653</strain>
    </source>
</reference>
<dbReference type="RefSeq" id="WP_229738015.1">
    <property type="nucleotide sequence ID" value="NZ_BMDG01000009.1"/>
</dbReference>
<dbReference type="EMBL" id="BMDG01000009">
    <property type="protein sequence ID" value="GGI09538.1"/>
    <property type="molecule type" value="Genomic_DNA"/>
</dbReference>
<evidence type="ECO:0000259" key="6">
    <source>
        <dbReference type="Pfam" id="PF01266"/>
    </source>
</evidence>
<sequence length="405" mass="42317">MRVLVVGAGIIGLATAARLARRGDEVTVIDKEPGLAHHQTGRNSGVIHSGLYYAPGSLKARLGTAGAASMTRFAAEHGVAVATPGKLVVATAADELDRLRTLAARGAANGVPVRELSPAEAREHEPEIRCVGALRVETTGVVDYRGVCDVLARQVTDAGGTLLLGRALRRARTVGQEVRAEVETTAGGGHGTSELVADALVVCGGLHADRLALACGVDPGARIVPFRGEYFDLAPAAADRVRGLVYPVPDPRFPFLGVHLTRGVTGGVHAGPNAVLALAREGYRRRDVSLRDVADSLSWPGLWRLAGRNLVPGAEEVARSMSRTLFASAVARMLPGTTADDLHPAPAGVRAQALHRDGSLVDDFLLRTAPRQVHVVNAPSPAATASLEIAAHVQAELDRTLVGVR</sequence>
<dbReference type="Gene3D" id="3.30.9.10">
    <property type="entry name" value="D-Amino Acid Oxidase, subunit A, domain 2"/>
    <property type="match status" value="1"/>
</dbReference>
<evidence type="ECO:0000256" key="5">
    <source>
        <dbReference type="ARBA" id="ARBA00037941"/>
    </source>
</evidence>
<comment type="similarity">
    <text evidence="5">Belongs to the L2HGDH family.</text>
</comment>
<evidence type="ECO:0000313" key="8">
    <source>
        <dbReference type="Proteomes" id="UP000632535"/>
    </source>
</evidence>
<evidence type="ECO:0000256" key="3">
    <source>
        <dbReference type="ARBA" id="ARBA00022827"/>
    </source>
</evidence>
<dbReference type="SUPFAM" id="SSF51905">
    <property type="entry name" value="FAD/NAD(P)-binding domain"/>
    <property type="match status" value="1"/>
</dbReference>
<evidence type="ECO:0000256" key="1">
    <source>
        <dbReference type="ARBA" id="ARBA00001974"/>
    </source>
</evidence>
<keyword evidence="8" id="KW-1185">Reference proteome</keyword>
<comment type="caution">
    <text evidence="7">The sequence shown here is derived from an EMBL/GenBank/DDBJ whole genome shotgun (WGS) entry which is preliminary data.</text>
</comment>
<feature type="domain" description="FAD dependent oxidoreductase" evidence="6">
    <location>
        <begin position="2"/>
        <end position="391"/>
    </location>
</feature>
<evidence type="ECO:0000256" key="2">
    <source>
        <dbReference type="ARBA" id="ARBA00022630"/>
    </source>
</evidence>
<organism evidence="7 8">
    <name type="scientific">Isoptericola cucumis</name>
    <dbReference type="NCBI Taxonomy" id="1776856"/>
    <lineage>
        <taxon>Bacteria</taxon>
        <taxon>Bacillati</taxon>
        <taxon>Actinomycetota</taxon>
        <taxon>Actinomycetes</taxon>
        <taxon>Micrococcales</taxon>
        <taxon>Promicromonosporaceae</taxon>
        <taxon>Isoptericola</taxon>
    </lineage>
</organism>
<comment type="cofactor">
    <cofactor evidence="1">
        <name>FAD</name>
        <dbReference type="ChEBI" id="CHEBI:57692"/>
    </cofactor>
</comment>
<dbReference type="Gene3D" id="3.50.50.60">
    <property type="entry name" value="FAD/NAD(P)-binding domain"/>
    <property type="match status" value="1"/>
</dbReference>
<evidence type="ECO:0000313" key="7">
    <source>
        <dbReference type="EMBL" id="GGI09538.1"/>
    </source>
</evidence>
<proteinExistence type="inferred from homology"/>
<dbReference type="NCBIfam" id="NF008726">
    <property type="entry name" value="PRK11728.1"/>
    <property type="match status" value="1"/>
</dbReference>
<name>A0ABQ2B7C8_9MICO</name>
<evidence type="ECO:0000256" key="4">
    <source>
        <dbReference type="ARBA" id="ARBA00023002"/>
    </source>
</evidence>
<dbReference type="Proteomes" id="UP000632535">
    <property type="component" value="Unassembled WGS sequence"/>
</dbReference>
<dbReference type="InterPro" id="IPR006076">
    <property type="entry name" value="FAD-dep_OxRdtase"/>
</dbReference>
<accession>A0ABQ2B7C8</accession>
<dbReference type="InterPro" id="IPR036188">
    <property type="entry name" value="FAD/NAD-bd_sf"/>
</dbReference>
<keyword evidence="2" id="KW-0285">Flavoprotein</keyword>